<dbReference type="PROSITE" id="PS51257">
    <property type="entry name" value="PROKAR_LIPOPROTEIN"/>
    <property type="match status" value="1"/>
</dbReference>
<dbReference type="Pfam" id="PF00496">
    <property type="entry name" value="SBP_bac_5"/>
    <property type="match status" value="1"/>
</dbReference>
<dbReference type="SUPFAM" id="SSF53850">
    <property type="entry name" value="Periplasmic binding protein-like II"/>
    <property type="match status" value="1"/>
</dbReference>
<comment type="caution">
    <text evidence="3">The sequence shown here is derived from an EMBL/GenBank/DDBJ whole genome shotgun (WGS) entry which is preliminary data.</text>
</comment>
<organism evidence="3 4">
    <name type="scientific">Actinacidiphila polyblastidii</name>
    <dbReference type="NCBI Taxonomy" id="3110430"/>
    <lineage>
        <taxon>Bacteria</taxon>
        <taxon>Bacillati</taxon>
        <taxon>Actinomycetota</taxon>
        <taxon>Actinomycetes</taxon>
        <taxon>Kitasatosporales</taxon>
        <taxon>Streptomycetaceae</taxon>
        <taxon>Actinacidiphila</taxon>
    </lineage>
</organism>
<gene>
    <name evidence="3" type="ORF">V2S66_12585</name>
</gene>
<evidence type="ECO:0000313" key="4">
    <source>
        <dbReference type="Proteomes" id="UP001344658"/>
    </source>
</evidence>
<dbReference type="RefSeq" id="WP_330794738.1">
    <property type="nucleotide sequence ID" value="NZ_JAZEWV010000008.1"/>
</dbReference>
<feature type="chain" id="PRO_5046750014" evidence="1">
    <location>
        <begin position="22"/>
        <end position="567"/>
    </location>
</feature>
<dbReference type="Proteomes" id="UP001344658">
    <property type="component" value="Unassembled WGS sequence"/>
</dbReference>
<sequence length="567" mass="61471">MPSQQRRLTALSAAVVGLALAATGCGSSGKDSRAHSGHSAAPAVGSSGVALTARAKVVQGGTETLAIDQWIDQYNPYQVDGAQGDGAWLAELTLPDPFRTDAQGTPHANPDLLVSASVTATSPHQQVTYTLNPKAKWSDGTPIGWKDFRQQWQDLDGSEPAYLITTSTGYSQITDVRRGANDQQVVVTFGRPFGSWQQLFDPLIPAAAADTPEKFNKGWQAKPPITAGPWKFGPMNKTTQTVTMVPDPAYWGTRPKLDRLVARAMSGDAMTDAFLNHEIDVTGAGTPDEYKSLSKAPGADIRTGSRWDQTIMSFSNQGLLADQKLRQALQHAVDREALAKIAGSGLPFTPPLLNNHFYMPAQAGYHDNSGSYGAFDQALAGRLLDQDGWKDNGAGTPRTDAKGRKLTLRYVISGGSSTASQEAQIVKSMLSRIGVNVDIQSVPANDFFEKYVNVGKYDLTVFREVDQVFASQSIPDYQKPVKGNVYENYGEIGTDRLDATMQQAAEQTDPARAQALYNQADQELWALANYFPLFQTPSLHAVTRKLVNEGSWGMLDADQYVNTGYVR</sequence>
<name>A0ABU7PAU6_9ACTN</name>
<feature type="signal peptide" evidence="1">
    <location>
        <begin position="1"/>
        <end position="21"/>
    </location>
</feature>
<dbReference type="CDD" id="cd08501">
    <property type="entry name" value="PBP2_Lpqw"/>
    <property type="match status" value="1"/>
</dbReference>
<reference evidence="3 4" key="1">
    <citation type="submission" date="2023-12" db="EMBL/GenBank/DDBJ databases">
        <title>Streptomyces sp. V4-01.</title>
        <authorList>
            <person name="Somphong A."/>
            <person name="Phongsopitanun W."/>
        </authorList>
    </citation>
    <scope>NUCLEOTIDE SEQUENCE [LARGE SCALE GENOMIC DNA]</scope>
    <source>
        <strain evidence="3 4">V4-01</strain>
    </source>
</reference>
<feature type="domain" description="Solute-binding protein family 5" evidence="2">
    <location>
        <begin position="119"/>
        <end position="463"/>
    </location>
</feature>
<proteinExistence type="predicted"/>
<dbReference type="InterPro" id="IPR030678">
    <property type="entry name" value="Peptide/Ni-bd"/>
</dbReference>
<dbReference type="Gene3D" id="3.40.190.10">
    <property type="entry name" value="Periplasmic binding protein-like II"/>
    <property type="match status" value="1"/>
</dbReference>
<dbReference type="PIRSF" id="PIRSF002741">
    <property type="entry name" value="MppA"/>
    <property type="match status" value="1"/>
</dbReference>
<accession>A0ABU7PAU6</accession>
<evidence type="ECO:0000313" key="3">
    <source>
        <dbReference type="EMBL" id="MEE4542803.1"/>
    </source>
</evidence>
<evidence type="ECO:0000259" key="2">
    <source>
        <dbReference type="Pfam" id="PF00496"/>
    </source>
</evidence>
<protein>
    <submittedName>
        <fullName evidence="3">ABC transporter family substrate-binding protein</fullName>
    </submittedName>
</protein>
<dbReference type="PANTHER" id="PTHR30290">
    <property type="entry name" value="PERIPLASMIC BINDING COMPONENT OF ABC TRANSPORTER"/>
    <property type="match status" value="1"/>
</dbReference>
<keyword evidence="1" id="KW-0732">Signal</keyword>
<dbReference type="InterPro" id="IPR039424">
    <property type="entry name" value="SBP_5"/>
</dbReference>
<dbReference type="InterPro" id="IPR000914">
    <property type="entry name" value="SBP_5_dom"/>
</dbReference>
<evidence type="ECO:0000256" key="1">
    <source>
        <dbReference type="SAM" id="SignalP"/>
    </source>
</evidence>
<dbReference type="PANTHER" id="PTHR30290:SF65">
    <property type="entry name" value="MONOACYL PHOSPHATIDYLINOSITOL TETRAMANNOSIDE-BINDING PROTEIN LPQW-RELATED"/>
    <property type="match status" value="1"/>
</dbReference>
<dbReference type="Gene3D" id="3.90.76.10">
    <property type="entry name" value="Dipeptide-binding Protein, Domain 1"/>
    <property type="match status" value="1"/>
</dbReference>
<dbReference type="EMBL" id="JAZEWV010000008">
    <property type="protein sequence ID" value="MEE4542803.1"/>
    <property type="molecule type" value="Genomic_DNA"/>
</dbReference>
<keyword evidence="4" id="KW-1185">Reference proteome</keyword>
<dbReference type="Gene3D" id="3.10.105.10">
    <property type="entry name" value="Dipeptide-binding Protein, Domain 3"/>
    <property type="match status" value="1"/>
</dbReference>